<dbReference type="SUPFAM" id="SSF52058">
    <property type="entry name" value="L domain-like"/>
    <property type="match status" value="1"/>
</dbReference>
<dbReference type="InterPro" id="IPR001611">
    <property type="entry name" value="Leu-rich_rpt"/>
</dbReference>
<feature type="region of interest" description="Disordered" evidence="3">
    <location>
        <begin position="32"/>
        <end position="82"/>
    </location>
</feature>
<dbReference type="PANTHER" id="PTHR24366:SF96">
    <property type="entry name" value="LEUCINE RICH REPEAT CONTAINING 53"/>
    <property type="match status" value="1"/>
</dbReference>
<comment type="caution">
    <text evidence="5">The sequence shown here is derived from an EMBL/GenBank/DDBJ whole genome shotgun (WGS) entry which is preliminary data.</text>
</comment>
<dbReference type="OrthoDB" id="694479at2759"/>
<dbReference type="PROSITE" id="PS51450">
    <property type="entry name" value="LRR"/>
    <property type="match status" value="2"/>
</dbReference>
<reference evidence="5 6" key="1">
    <citation type="submission" date="2018-04" db="EMBL/GenBank/DDBJ databases">
        <authorList>
            <person name="Zhang X."/>
            <person name="Yuan J."/>
            <person name="Li F."/>
            <person name="Xiang J."/>
        </authorList>
    </citation>
    <scope>NUCLEOTIDE SEQUENCE [LARGE SCALE GENOMIC DNA]</scope>
    <source>
        <tissue evidence="5">Muscle</tissue>
    </source>
</reference>
<feature type="signal peptide" evidence="4">
    <location>
        <begin position="1"/>
        <end position="21"/>
    </location>
</feature>
<dbReference type="Pfam" id="PF13855">
    <property type="entry name" value="LRR_8"/>
    <property type="match status" value="1"/>
</dbReference>
<evidence type="ECO:0000256" key="1">
    <source>
        <dbReference type="ARBA" id="ARBA00022614"/>
    </source>
</evidence>
<organism evidence="5 6">
    <name type="scientific">Penaeus vannamei</name>
    <name type="common">Whiteleg shrimp</name>
    <name type="synonym">Litopenaeus vannamei</name>
    <dbReference type="NCBI Taxonomy" id="6689"/>
    <lineage>
        <taxon>Eukaryota</taxon>
        <taxon>Metazoa</taxon>
        <taxon>Ecdysozoa</taxon>
        <taxon>Arthropoda</taxon>
        <taxon>Crustacea</taxon>
        <taxon>Multicrustacea</taxon>
        <taxon>Malacostraca</taxon>
        <taxon>Eumalacostraca</taxon>
        <taxon>Eucarida</taxon>
        <taxon>Decapoda</taxon>
        <taxon>Dendrobranchiata</taxon>
        <taxon>Penaeoidea</taxon>
        <taxon>Penaeidae</taxon>
        <taxon>Penaeus</taxon>
    </lineage>
</organism>
<dbReference type="InterPro" id="IPR003591">
    <property type="entry name" value="Leu-rich_rpt_typical-subtyp"/>
</dbReference>
<dbReference type="SMART" id="SM00369">
    <property type="entry name" value="LRR_TYP"/>
    <property type="match status" value="4"/>
</dbReference>
<dbReference type="Proteomes" id="UP000283509">
    <property type="component" value="Unassembled WGS sequence"/>
</dbReference>
<protein>
    <submittedName>
        <fullName evidence="5">Putative membrane glycoprotein LIG-1</fullName>
    </submittedName>
</protein>
<keyword evidence="2" id="KW-0677">Repeat</keyword>
<proteinExistence type="predicted"/>
<feature type="chain" id="PRO_5018727721" evidence="4">
    <location>
        <begin position="22"/>
        <end position="477"/>
    </location>
</feature>
<evidence type="ECO:0000256" key="3">
    <source>
        <dbReference type="SAM" id="MobiDB-lite"/>
    </source>
</evidence>
<dbReference type="Gene3D" id="3.80.10.10">
    <property type="entry name" value="Ribonuclease Inhibitor"/>
    <property type="match status" value="1"/>
</dbReference>
<keyword evidence="1" id="KW-0433">Leucine-rich repeat</keyword>
<reference evidence="5 6" key="2">
    <citation type="submission" date="2019-01" db="EMBL/GenBank/DDBJ databases">
        <title>The decoding of complex shrimp genome reveals the adaptation for benthos swimmer, frequently molting mechanism and breeding impact on genome.</title>
        <authorList>
            <person name="Sun Y."/>
            <person name="Gao Y."/>
            <person name="Yu Y."/>
        </authorList>
    </citation>
    <scope>NUCLEOTIDE SEQUENCE [LARGE SCALE GENOMIC DNA]</scope>
    <source>
        <tissue evidence="5">Muscle</tissue>
    </source>
</reference>
<dbReference type="PANTHER" id="PTHR24366">
    <property type="entry name" value="IG(IMMUNOGLOBULIN) AND LRR(LEUCINE RICH REPEAT) DOMAINS"/>
    <property type="match status" value="1"/>
</dbReference>
<dbReference type="AlphaFoldDB" id="A0A3R7SXD1"/>
<name>A0A3R7SXD1_PENVA</name>
<keyword evidence="4" id="KW-0732">Signal</keyword>
<evidence type="ECO:0000313" key="5">
    <source>
        <dbReference type="EMBL" id="ROT79861.1"/>
    </source>
</evidence>
<dbReference type="InterPro" id="IPR032675">
    <property type="entry name" value="LRR_dom_sf"/>
</dbReference>
<keyword evidence="6" id="KW-1185">Reference proteome</keyword>
<dbReference type="EMBL" id="QCYY01001184">
    <property type="protein sequence ID" value="ROT79861.1"/>
    <property type="molecule type" value="Genomic_DNA"/>
</dbReference>
<evidence type="ECO:0000256" key="4">
    <source>
        <dbReference type="SAM" id="SignalP"/>
    </source>
</evidence>
<sequence length="477" mass="52649">MNVCKIIIVLLCACNYHGITGEGLRKSHPFLRAPTPASPAHRAERQVRSPPPRTKALPPTYLLNHADGGSESKPRPEPTFGLASVKHKSTFNDLSVSEEQMSPEVDPNRPLSALAPFDGGRHDDCEGSLSVAPPSVAPVPLPGPRTCRSSAAAKEGEGRLLPEVCDKCPVTEANLNALDPCMCVGNNGSGAGTISITCPTSMATLDQLESILTTPQYLTYDVFRFTLKGSNVSGVLTQDTWGNLTFHQVVIEGNRITQVDNKAFANSAQTLTFISLFNNQIDYYVTNSHNDLPNLRTLVLKQNKIAVIFASAFSYASLKELDLSHNEIATIGKEAFADLDKLERLFLSYNKLTKLENDWFKFHNHHPDTSFLQIDLSHNFIDFIEEKAFPALCNVQIDLRYNQLTTISEPVFRPIIIASSYFAHFIFEGNPIVCDCGILWVVEDPFIPTCFDNFICPNLNLPLWVVKPADLGNCSRI</sequence>
<evidence type="ECO:0000313" key="6">
    <source>
        <dbReference type="Proteomes" id="UP000283509"/>
    </source>
</evidence>
<evidence type="ECO:0000256" key="2">
    <source>
        <dbReference type="ARBA" id="ARBA00022737"/>
    </source>
</evidence>
<dbReference type="STRING" id="6689.A0A3R7SXD1"/>
<gene>
    <name evidence="5" type="ORF">C7M84_001429</name>
</gene>
<accession>A0A3R7SXD1</accession>